<protein>
    <submittedName>
        <fullName evidence="1">Uncharacterized protein</fullName>
    </submittedName>
</protein>
<sequence length="140" mass="16602">MNTLPRMYVTDSQARDYINVFSKKDKIRERLLSRLHYHESFEEDLSRAYAEQEKQDMVRGVIESIRNIDQFREKTHVIFKQTEMGIMWKILPIKMNSFGSGFDGSFTKNYHGRGEQFYLDRNTIFDCIINVVLGCGVFRD</sequence>
<reference evidence="1" key="1">
    <citation type="journal article" date="2020" name="Nature">
        <title>Giant virus diversity and host interactions through global metagenomics.</title>
        <authorList>
            <person name="Schulz F."/>
            <person name="Roux S."/>
            <person name="Paez-Espino D."/>
            <person name="Jungbluth S."/>
            <person name="Walsh D.A."/>
            <person name="Denef V.J."/>
            <person name="McMahon K.D."/>
            <person name="Konstantinidis K.T."/>
            <person name="Eloe-Fadrosh E.A."/>
            <person name="Kyrpides N.C."/>
            <person name="Woyke T."/>
        </authorList>
    </citation>
    <scope>NUCLEOTIDE SEQUENCE</scope>
    <source>
        <strain evidence="1">GVMAG-M-3300023184-120</strain>
    </source>
</reference>
<name>A0A6C0HJB0_9ZZZZ</name>
<evidence type="ECO:0000313" key="1">
    <source>
        <dbReference type="EMBL" id="QHT80447.1"/>
    </source>
</evidence>
<dbReference type="AlphaFoldDB" id="A0A6C0HJB0"/>
<organism evidence="1">
    <name type="scientific">viral metagenome</name>
    <dbReference type="NCBI Taxonomy" id="1070528"/>
    <lineage>
        <taxon>unclassified sequences</taxon>
        <taxon>metagenomes</taxon>
        <taxon>organismal metagenomes</taxon>
    </lineage>
</organism>
<proteinExistence type="predicted"/>
<accession>A0A6C0HJB0</accession>
<dbReference type="EMBL" id="MN739969">
    <property type="protein sequence ID" value="QHT80447.1"/>
    <property type="molecule type" value="Genomic_DNA"/>
</dbReference>